<dbReference type="EC" id="2.7.13.3" evidence="2"/>
<dbReference type="InterPro" id="IPR036890">
    <property type="entry name" value="HATPase_C_sf"/>
</dbReference>
<dbReference type="PROSITE" id="PS50113">
    <property type="entry name" value="PAC"/>
    <property type="match status" value="2"/>
</dbReference>
<dbReference type="InterPro" id="IPR036097">
    <property type="entry name" value="HisK_dim/P_sf"/>
</dbReference>
<dbReference type="InterPro" id="IPR035965">
    <property type="entry name" value="PAS-like_dom_sf"/>
</dbReference>
<dbReference type="OrthoDB" id="9805967at2"/>
<proteinExistence type="predicted"/>
<organism evidence="9 10">
    <name type="scientific">Desulfovibrio ferrophilus</name>
    <dbReference type="NCBI Taxonomy" id="241368"/>
    <lineage>
        <taxon>Bacteria</taxon>
        <taxon>Pseudomonadati</taxon>
        <taxon>Thermodesulfobacteriota</taxon>
        <taxon>Desulfovibrionia</taxon>
        <taxon>Desulfovibrionales</taxon>
        <taxon>Desulfovibrionaceae</taxon>
        <taxon>Desulfovibrio</taxon>
    </lineage>
</organism>
<dbReference type="InterPro" id="IPR001789">
    <property type="entry name" value="Sig_transdc_resp-reg_receiver"/>
</dbReference>
<dbReference type="AlphaFoldDB" id="A0A2Z6B3K6"/>
<evidence type="ECO:0000259" key="8">
    <source>
        <dbReference type="PROSITE" id="PS50113"/>
    </source>
</evidence>
<dbReference type="InterPro" id="IPR011006">
    <property type="entry name" value="CheY-like_superfamily"/>
</dbReference>
<feature type="coiled-coil region" evidence="5">
    <location>
        <begin position="120"/>
        <end position="151"/>
    </location>
</feature>
<evidence type="ECO:0000259" key="7">
    <source>
        <dbReference type="PROSITE" id="PS50110"/>
    </source>
</evidence>
<dbReference type="SUPFAM" id="SSF55785">
    <property type="entry name" value="PYP-like sensor domain (PAS domain)"/>
    <property type="match status" value="2"/>
</dbReference>
<keyword evidence="3 4" id="KW-0597">Phosphoprotein</keyword>
<dbReference type="Pfam" id="PF00072">
    <property type="entry name" value="Response_reg"/>
    <property type="match status" value="1"/>
</dbReference>
<dbReference type="Gene3D" id="3.40.50.2300">
    <property type="match status" value="1"/>
</dbReference>
<evidence type="ECO:0000256" key="4">
    <source>
        <dbReference type="PROSITE-ProRule" id="PRU00169"/>
    </source>
</evidence>
<evidence type="ECO:0000313" key="9">
    <source>
        <dbReference type="EMBL" id="BBD10082.1"/>
    </source>
</evidence>
<dbReference type="SMART" id="SM00387">
    <property type="entry name" value="HATPase_c"/>
    <property type="match status" value="1"/>
</dbReference>
<dbReference type="NCBIfam" id="TIGR00229">
    <property type="entry name" value="sensory_box"/>
    <property type="match status" value="1"/>
</dbReference>
<dbReference type="RefSeq" id="WP_126381165.1">
    <property type="nucleotide sequence ID" value="NZ_AP017378.1"/>
</dbReference>
<dbReference type="CDD" id="cd00075">
    <property type="entry name" value="HATPase"/>
    <property type="match status" value="1"/>
</dbReference>
<comment type="catalytic activity">
    <reaction evidence="1">
        <text>ATP + protein L-histidine = ADP + protein N-phospho-L-histidine.</text>
        <dbReference type="EC" id="2.7.13.3"/>
    </reaction>
</comment>
<dbReference type="SMART" id="SM00448">
    <property type="entry name" value="REC"/>
    <property type="match status" value="1"/>
</dbReference>
<accession>A0A2Z6B3K6</accession>
<dbReference type="InterPro" id="IPR005467">
    <property type="entry name" value="His_kinase_dom"/>
</dbReference>
<dbReference type="Proteomes" id="UP000269883">
    <property type="component" value="Chromosome"/>
</dbReference>
<dbReference type="Pfam" id="PF08448">
    <property type="entry name" value="PAS_4"/>
    <property type="match status" value="2"/>
</dbReference>
<dbReference type="InterPro" id="IPR013656">
    <property type="entry name" value="PAS_4"/>
</dbReference>
<dbReference type="InterPro" id="IPR004358">
    <property type="entry name" value="Sig_transdc_His_kin-like_C"/>
</dbReference>
<evidence type="ECO:0000256" key="5">
    <source>
        <dbReference type="SAM" id="Coils"/>
    </source>
</evidence>
<sequence length="647" mass="71412">MSTKLLLVDDEEGIRTFLGISLADLGYDVITAENGKEALKAFAEHQPPIVLTDIKMPVMDGIQLLKRIKKVSPDTEVIMISGHGDMDLAVKSLKFEAADFVTKPINDEVLEMALKRVREKISMRAELRSHTENLERLVEEKSARIVELERQAAVGQVVEGFAGAMRGLALDVEDGVNTFNEMPCFVSVHNAYMEIVAINQLYRERLGDMVGKNSWELYTEPEAQDAGCPVGRTFATGKGQRVRRMLATPDGSNVPVLVHTAPILDQEGEVDMVMEISVDVTEVARLQDELRTTRAKYQMLFDEAPCFISVQDQEFRITAANKLFKDHFGEPDEGSCCYKAYSRREAPCEKCPVAETFEDGQSHQMETVVTSKHGQQYNVLIWTAPIRDADGNVVEVMEMSTDITQLRELQDHLASLGLMIGSMSHGIKGMLTALDGGIYRVESGFKKNDSERIETGWETVKDLVNRIRSMVLQMLYYAKNRDLNWDGVDVASFFDGVAHLIHPKAQAAGVEFHSETRGDLGMFEADAAVISAALVNFLENAVDACGDDSCKAEHAVTFSVSGEKDHIVFTVADNGTGIAPEVREKMFTLFFSSKGCKGTGLGLFVSDKSIRQHGGTITVDSEAGKGSAFTVRLPRVLPDSAKTCREE</sequence>
<feature type="domain" description="Histidine kinase" evidence="6">
    <location>
        <begin position="422"/>
        <end position="637"/>
    </location>
</feature>
<keyword evidence="5" id="KW-0175">Coiled coil</keyword>
<feature type="domain" description="Response regulatory" evidence="7">
    <location>
        <begin position="4"/>
        <end position="118"/>
    </location>
</feature>
<feature type="domain" description="PAC" evidence="8">
    <location>
        <begin position="363"/>
        <end position="415"/>
    </location>
</feature>
<dbReference type="InterPro" id="IPR003594">
    <property type="entry name" value="HATPase_dom"/>
</dbReference>
<dbReference type="SUPFAM" id="SSF52172">
    <property type="entry name" value="CheY-like"/>
    <property type="match status" value="1"/>
</dbReference>
<dbReference type="PANTHER" id="PTHR43547">
    <property type="entry name" value="TWO-COMPONENT HISTIDINE KINASE"/>
    <property type="match status" value="1"/>
</dbReference>
<dbReference type="SUPFAM" id="SSF55874">
    <property type="entry name" value="ATPase domain of HSP90 chaperone/DNA topoisomerase II/histidine kinase"/>
    <property type="match status" value="1"/>
</dbReference>
<dbReference type="InterPro" id="IPR001610">
    <property type="entry name" value="PAC"/>
</dbReference>
<dbReference type="CDD" id="cd00130">
    <property type="entry name" value="PAS"/>
    <property type="match status" value="2"/>
</dbReference>
<dbReference type="Gene3D" id="3.30.450.20">
    <property type="entry name" value="PAS domain"/>
    <property type="match status" value="2"/>
</dbReference>
<dbReference type="PRINTS" id="PR00344">
    <property type="entry name" value="BCTRLSENSOR"/>
</dbReference>
<name>A0A2Z6B3K6_9BACT</name>
<protein>
    <recommendedName>
        <fullName evidence="2">histidine kinase</fullName>
        <ecNumber evidence="2">2.7.13.3</ecNumber>
    </recommendedName>
</protein>
<dbReference type="PROSITE" id="PS50109">
    <property type="entry name" value="HIS_KIN"/>
    <property type="match status" value="1"/>
</dbReference>
<dbReference type="GO" id="GO:0000155">
    <property type="term" value="F:phosphorelay sensor kinase activity"/>
    <property type="evidence" value="ECO:0007669"/>
    <property type="project" value="InterPro"/>
</dbReference>
<feature type="domain" description="PAC" evidence="8">
    <location>
        <begin position="240"/>
        <end position="292"/>
    </location>
</feature>
<evidence type="ECO:0000256" key="3">
    <source>
        <dbReference type="ARBA" id="ARBA00022553"/>
    </source>
</evidence>
<dbReference type="Pfam" id="PF02518">
    <property type="entry name" value="HATPase_c"/>
    <property type="match status" value="1"/>
</dbReference>
<dbReference type="Gene3D" id="3.30.565.10">
    <property type="entry name" value="Histidine kinase-like ATPase, C-terminal domain"/>
    <property type="match status" value="1"/>
</dbReference>
<dbReference type="Gene3D" id="1.10.287.130">
    <property type="match status" value="1"/>
</dbReference>
<dbReference type="EMBL" id="AP017378">
    <property type="protein sequence ID" value="BBD10082.1"/>
    <property type="molecule type" value="Genomic_DNA"/>
</dbReference>
<evidence type="ECO:0000259" key="6">
    <source>
        <dbReference type="PROSITE" id="PS50109"/>
    </source>
</evidence>
<dbReference type="CDD" id="cd17536">
    <property type="entry name" value="REC_YesN-like"/>
    <property type="match status" value="1"/>
</dbReference>
<dbReference type="PANTHER" id="PTHR43547:SF2">
    <property type="entry name" value="HYBRID SIGNAL TRANSDUCTION HISTIDINE KINASE C"/>
    <property type="match status" value="1"/>
</dbReference>
<dbReference type="KEGG" id="dfl:DFE_3356"/>
<evidence type="ECO:0000256" key="2">
    <source>
        <dbReference type="ARBA" id="ARBA00012438"/>
    </source>
</evidence>
<dbReference type="InterPro" id="IPR000014">
    <property type="entry name" value="PAS"/>
</dbReference>
<reference evidence="9 10" key="1">
    <citation type="journal article" date="2018" name="Sci. Adv.">
        <title>Multi-heme cytochromes provide a pathway for survival in energy-limited environments.</title>
        <authorList>
            <person name="Deng X."/>
            <person name="Dohmae N."/>
            <person name="Nealson K.H."/>
            <person name="Hashimoto K."/>
            <person name="Okamoto A."/>
        </authorList>
    </citation>
    <scope>NUCLEOTIDE SEQUENCE [LARGE SCALE GENOMIC DNA]</scope>
    <source>
        <strain evidence="9 10">IS5</strain>
    </source>
</reference>
<dbReference type="PROSITE" id="PS50110">
    <property type="entry name" value="RESPONSE_REGULATORY"/>
    <property type="match status" value="1"/>
</dbReference>
<keyword evidence="10" id="KW-1185">Reference proteome</keyword>
<gene>
    <name evidence="9" type="ORF">DFE_3356</name>
</gene>
<evidence type="ECO:0000256" key="1">
    <source>
        <dbReference type="ARBA" id="ARBA00000085"/>
    </source>
</evidence>
<dbReference type="InterPro" id="IPR000700">
    <property type="entry name" value="PAS-assoc_C"/>
</dbReference>
<feature type="modified residue" description="4-aspartylphosphate" evidence="4">
    <location>
        <position position="53"/>
    </location>
</feature>
<evidence type="ECO:0000313" key="10">
    <source>
        <dbReference type="Proteomes" id="UP000269883"/>
    </source>
</evidence>
<dbReference type="SUPFAM" id="SSF47384">
    <property type="entry name" value="Homodimeric domain of signal transducing histidine kinase"/>
    <property type="match status" value="1"/>
</dbReference>
<dbReference type="SMART" id="SM00086">
    <property type="entry name" value="PAC"/>
    <property type="match status" value="2"/>
</dbReference>